<evidence type="ECO:0000313" key="1">
    <source>
        <dbReference type="EMBL" id="MCZ9305353.1"/>
    </source>
</evidence>
<comment type="caution">
    <text evidence="1">The sequence shown here is derived from an EMBL/GenBank/DDBJ whole genome shotgun (WGS) entry which is preliminary data.</text>
</comment>
<accession>A0A9X3M9V0</accession>
<dbReference type="EMBL" id="JAKMUV010000008">
    <property type="protein sequence ID" value="MCZ9305353.1"/>
    <property type="molecule type" value="Genomic_DNA"/>
</dbReference>
<dbReference type="AlphaFoldDB" id="A0A9X3M9V0"/>
<dbReference type="RefSeq" id="WP_034969953.1">
    <property type="nucleotide sequence ID" value="NZ_JAKMUV010000008.1"/>
</dbReference>
<evidence type="ECO:0000313" key="2">
    <source>
        <dbReference type="Proteomes" id="UP001146505"/>
    </source>
</evidence>
<dbReference type="GeneID" id="301813378"/>
<dbReference type="Proteomes" id="UP001146505">
    <property type="component" value="Unassembled WGS sequence"/>
</dbReference>
<keyword evidence="2" id="KW-1185">Reference proteome</keyword>
<sequence length="129" mass="14017">MPKITFRLLANKEQLAAIEQDFRSMISALGEAFEGTLNLQSGLPADPELVATWVELFGESPDEGSDPATGAELTVDVIRYDIGSVSGLAMHFAELLTTREKEPAEPILRQVQDDPGTPRVPWHVTVASV</sequence>
<proteinExistence type="predicted"/>
<name>A0A9X3M9V0_9CORY</name>
<reference evidence="1" key="1">
    <citation type="submission" date="2022-02" db="EMBL/GenBank/DDBJ databases">
        <title>Corynebacterium sp. from urogenital microbiome.</title>
        <authorList>
            <person name="Cappelli E.A."/>
            <person name="Ribeiro T.G."/>
            <person name="Peixe L."/>
        </authorList>
    </citation>
    <scope>NUCLEOTIDE SEQUENCE</scope>
    <source>
        <strain evidence="1">C9Ua_112</strain>
    </source>
</reference>
<organism evidence="1 2">
    <name type="scientific">Corynebacterium macclintockiae</name>
    <dbReference type="NCBI Taxonomy" id="2913501"/>
    <lineage>
        <taxon>Bacteria</taxon>
        <taxon>Bacillati</taxon>
        <taxon>Actinomycetota</taxon>
        <taxon>Actinomycetes</taxon>
        <taxon>Mycobacteriales</taxon>
        <taxon>Corynebacteriaceae</taxon>
        <taxon>Corynebacterium</taxon>
    </lineage>
</organism>
<protein>
    <submittedName>
        <fullName evidence="1">Uncharacterized protein</fullName>
    </submittedName>
</protein>
<gene>
    <name evidence="1" type="ORF">L8U58_07420</name>
</gene>